<keyword evidence="3" id="KW-0472">Membrane</keyword>
<protein>
    <submittedName>
        <fullName evidence="5">CxxxxCH/CxxCH domain-containing protein</fullName>
    </submittedName>
</protein>
<proteinExistence type="predicted"/>
<dbReference type="PANTHER" id="PTHR35038">
    <property type="entry name" value="DISSIMILATORY SULFITE REDUCTASE SIRA"/>
    <property type="match status" value="1"/>
</dbReference>
<name>A0ABS5UA09_9BACT</name>
<feature type="region of interest" description="Disordered" evidence="2">
    <location>
        <begin position="2578"/>
        <end position="2609"/>
    </location>
</feature>
<dbReference type="InterPro" id="IPR013783">
    <property type="entry name" value="Ig-like_fold"/>
</dbReference>
<feature type="compositionally biased region" description="Low complexity" evidence="2">
    <location>
        <begin position="2728"/>
        <end position="2741"/>
    </location>
</feature>
<evidence type="ECO:0000256" key="1">
    <source>
        <dbReference type="ARBA" id="ARBA00022729"/>
    </source>
</evidence>
<organism evidence="5 6">
    <name type="scientific">Pelotalea chapellei</name>
    <dbReference type="NCBI Taxonomy" id="44671"/>
    <lineage>
        <taxon>Bacteria</taxon>
        <taxon>Pseudomonadati</taxon>
        <taxon>Thermodesulfobacteriota</taxon>
        <taxon>Desulfuromonadia</taxon>
        <taxon>Geobacterales</taxon>
        <taxon>Geobacteraceae</taxon>
        <taxon>Pelotalea</taxon>
    </lineage>
</organism>
<dbReference type="SUPFAM" id="SSF48695">
    <property type="entry name" value="Multiheme cytochromes"/>
    <property type="match status" value="5"/>
</dbReference>
<keyword evidence="3" id="KW-0812">Transmembrane</keyword>
<dbReference type="Pfam" id="PF09698">
    <property type="entry name" value="GSu_C4xC__C2xCH"/>
    <property type="match status" value="2"/>
</dbReference>
<dbReference type="InterPro" id="IPR051829">
    <property type="entry name" value="Multiheme_Cytochr_ET"/>
</dbReference>
<evidence type="ECO:0000313" key="6">
    <source>
        <dbReference type="Proteomes" id="UP000784128"/>
    </source>
</evidence>
<evidence type="ECO:0000313" key="5">
    <source>
        <dbReference type="EMBL" id="MBT1072507.1"/>
    </source>
</evidence>
<keyword evidence="3" id="KW-1133">Transmembrane helix</keyword>
<feature type="transmembrane region" description="Helical" evidence="3">
    <location>
        <begin position="17"/>
        <end position="34"/>
    </location>
</feature>
<reference evidence="5 6" key="1">
    <citation type="submission" date="2021-05" db="EMBL/GenBank/DDBJ databases">
        <title>The draft genome of Geobacter chapellei DSM 13688.</title>
        <authorList>
            <person name="Xu Z."/>
            <person name="Masuda Y."/>
            <person name="Itoh H."/>
            <person name="Senoo K."/>
        </authorList>
    </citation>
    <scope>NUCLEOTIDE SEQUENCE [LARGE SCALE GENOMIC DNA]</scope>
    <source>
        <strain evidence="5 6">DSM 13688</strain>
    </source>
</reference>
<gene>
    <name evidence="5" type="ORF">KJB30_11970</name>
</gene>
<keyword evidence="6" id="KW-1185">Reference proteome</keyword>
<dbReference type="PANTHER" id="PTHR35038:SF6">
    <property type="entry name" value="SURFACE LOCALIZED DECAHEME CYTOCHROME C LIPOPROTEIN"/>
    <property type="match status" value="1"/>
</dbReference>
<evidence type="ECO:0000256" key="3">
    <source>
        <dbReference type="SAM" id="Phobius"/>
    </source>
</evidence>
<feature type="domain" description="Cytochrome c7-like" evidence="4">
    <location>
        <begin position="1191"/>
        <end position="1246"/>
    </location>
</feature>
<dbReference type="InterPro" id="IPR036280">
    <property type="entry name" value="Multihaem_cyt_sf"/>
</dbReference>
<dbReference type="InterPro" id="IPR029467">
    <property type="entry name" value="Cyt_c7-like"/>
</dbReference>
<dbReference type="InterPro" id="IPR036116">
    <property type="entry name" value="FN3_sf"/>
</dbReference>
<feature type="compositionally biased region" description="Gly residues" evidence="2">
    <location>
        <begin position="2746"/>
        <end position="2760"/>
    </location>
</feature>
<dbReference type="NCBIfam" id="TIGR01904">
    <property type="entry name" value="GSu_C4xC__C2xCH"/>
    <property type="match status" value="5"/>
</dbReference>
<dbReference type="Gene3D" id="2.60.40.10">
    <property type="entry name" value="Immunoglobulins"/>
    <property type="match status" value="1"/>
</dbReference>
<keyword evidence="1" id="KW-0732">Signal</keyword>
<dbReference type="SUPFAM" id="SSF49265">
    <property type="entry name" value="Fibronectin type III"/>
    <property type="match status" value="1"/>
</dbReference>
<dbReference type="Pfam" id="PF14522">
    <property type="entry name" value="Cytochrome_C7"/>
    <property type="match status" value="1"/>
</dbReference>
<dbReference type="EMBL" id="JAHDYS010000010">
    <property type="protein sequence ID" value="MBT1072507.1"/>
    <property type="molecule type" value="Genomic_DNA"/>
</dbReference>
<dbReference type="Proteomes" id="UP000784128">
    <property type="component" value="Unassembled WGS sequence"/>
</dbReference>
<dbReference type="InterPro" id="IPR010176">
    <property type="entry name" value="C4xCH_C2xCH_motif_GEOSU"/>
</dbReference>
<feature type="region of interest" description="Disordered" evidence="2">
    <location>
        <begin position="2728"/>
        <end position="2762"/>
    </location>
</feature>
<sequence>MEALAAQRLGMRLRTKVGVVCMLVVGIFLYQAILKPLIGDTASKIYYFTLDSSGVNLGADGTTNTNQTRNGKISMKTGVYASSRRVTASAVTTEQDMIRAYGPAYASMQTVTAPAVTIGVRDGNGSTNNITWKAKVYDYNPAGAANNGVLLWTSDAVEAHPSVQTPLELPFTNPAPKDIAAGHRIKVVITCQMASTSSAARLYWGNSTNYSFFSVTEAPYVANSVTVTNLSDYYKGQLSSVTQGDSNIAMLQFDLYSNVAGGANWTGGKLDKIGTNNTTYISDDEPGDASFYIYKDADSDGMFEASDTLVGGPYTFSQLTGQSYALTTPQTITSTPQRYFVVYNVLRYATYNTTVGARIVDSTYFTVTGAAGGVTNVSSTSSSTPIIRYGGTAVTKIYPADWDNGTSLAGISESAGPGTTDSTCVTRNTAGSGFPLVGLLNYPVHSCTSVAGQGYSTTTSQTDFARLYFGGAGYASIMKTIKGGSFVYRVYTPAGGGTVTLRLFYVTSGGVRVDAPTAATFSTSTSTSQTITTSLAGQDFSSVPAGARLGIQIGVTANMRIGLGSSVGAQLTVQETAAENENVDVGNGATIANASVYASDVNKVINGFTLSAAKAKTINSITLTGSPMFNSTNVKEVRIYADTGTLVGTLDGSDPLVGSTTTITGNSATISGLSLAVGTATKKYLVSVSIGDNPNTNVVLTTLVSNLTVATTGTIGINTDKASGTLTILPTTSLTNFITAEPGNQIIPWNAGKTKVDAFGLKTNGGVNDTISNVTVMLTTTSTLPVDKVISDYVGQVDIVNAAGTSLGKLTAPTEDDDWQVPTTGLAATQTGTEYYVTITPKGNQNITFTVKAVVISVAHTRVTNALLLNDSGSAIITMDQLPPTEPSLTAVTGTYHNDTDRAEIDLSWIGSTDLSGSAVTYRLVRGLGNAPAPRNCVTDGVKSFLVYQGSALSYTEKGLDEGVSYGYRVCAVDSVANTSAGSAKGTTASIKNRCTELPELTINPMASYVKAGNSVAMSVGIVNKDTGNCAATTFTLSIVGTDADDANFTTSAFAGNNFIIPTNGSSKYTTLNITSKPAAVQGAMKTLHVKVAKSSGGEVNCPDPIYAVVSKYGSMMHSSLQTGTARYGSWGLNHDCNTCHSPNTSNIKQIREIIATPNGNRPVTFSITSTAGGASVDGVFGNDNRIGTVSTNVCEVCHHNTRFHQYSTSKITWKDHNNNVDCTKCHSHNVGFKSAGTAGSCDDCHGNPPTSKEMLVVPQTNVLFPYATNAGAHAKHNSRQLACFVCHSNANHALSATPLGNTQLNMGFSIKGANFPGFFGNISTGTLRALPPANNYTWTGALGTTIQQAPSTIMTCNVYCHGWEGNGGYNTEPAWTGITQVGCGSCHAATGEVAPTSGSHHKHASTEPGFGNGINCSKCHGFRNYSTSAAHINGNVEWDLSTITGTATYRGANKGSTGAQAPTAPGTYGSCANLYCHSNVVQPNNNGVGAPTIFSNPTWGGTTNCNSCHPGQPNTTGGHPQHAGAEVTGFDCRICHGTGGDANPPKHANGQIDFSFSGLGENMHYSYSSAKITGSGTYGTCYNGNCHGSRRAKTGVTSLSWGPESATPLCNKCHNTNPGSAGFYGTAGPNSTTSNTDPYVGAHFQHITSMPLKYSAKIDCSACHFKPTGPYTPGHIDTPLPAEINYGNVAKSGVQNGYTSVAHTPGYNFGTRQCSNVWCHGAGMNSNEGTGPYGSAALDGGTLGSPVVPVWNAPFLNGTAANDCVKCHSYPPPAPLPGYTHYDEVNGRPYIPNQCVLCHKHVNAAGDGFKNPALHVNGVVDSCNTCHGRPPIDEAGVVVPAVGALTAGLAGAHQAHTINPNIGKKCDVCHYNYSQEMPSYKLEIGFNGFGGKVSRGTFWGYSTLSANYTPKIVYFSNRTSTSVRRTTDVKKLNTCENLYCHGGGTGTLQALGGGTNTKPNWEVGSTQAACGSCHGVNGVTYQTRGSHGAHVGSGYGQLGLACANCHGIKANNYHVNGEVEWQFYSTAQRLNQTAGYSGTGYMPSGGSSYATSGTTGKLAPSTSYGTCQVYCHSDVYDKTFKNPTWGSGSLNCGSCHRNQTSTFTGSHQKHAASSDNGGYGIDCLICHSGSGFASPKHVNGAVDVIFDAGVVGPSATYVAATKNCFNILCHNTTASTGPTWGVSATGNYDTGTYKPTCIGCHSGEVGARAAVIPQFAGESHHIQGVQLSASFCYPCHMEAADTSGTVNTTYHDRTSGQPVDLMIWSAGARGSVFTRYTANGAASRKRTEYAKVNNVCVGCHRSRNNATTPFSASGDNRTPKTYSWDTYSIFDRYSSGTVTPWGKVAGNNTQTKTMNKAYSAHGRADLNNRGWAVGNGTTGETYANTSGSVKVLCFDCHNSHGTSASGIMSSYSSATGRNKGAILKSTNAGAGGYNADYSPAAGGDAAAPNKNAYNTGASLCFDCHNTRTASANAPWGYNSTFGSSQGIYGYNDKPYFGNYSTFASTVTYSYKKNNPDNKGGHFGAYTSLTTTPAKQIGGLCTPCHDPHGVSPAVPANQPYMVPLLKGTWVTSPYKQDATPANTNETRGGGDKLNSWTRGSTPGYKIDQNSMGVASGAARDTWTFPGTPTTLQSTTDTQFAGLCTGCHAKADLNNTAAATTANWKSMKRIHNTVKGWATATGGNANNTKHAFTCSKCHTPHNSRLPRLLVTNCLDAKHRGRVISGGEAANAGTSAAAGNNQSVSSGAGVGRFPQGGGGNGSGKENATAGKWFFGKGVKSTAIATESNTMCHQSATAGGATYNTYTSQRWNKKTQW</sequence>
<accession>A0ABS5UA09</accession>
<evidence type="ECO:0000256" key="2">
    <source>
        <dbReference type="SAM" id="MobiDB-lite"/>
    </source>
</evidence>
<dbReference type="Gene3D" id="3.90.10.10">
    <property type="entry name" value="Cytochrome C3"/>
    <property type="match status" value="1"/>
</dbReference>
<comment type="caution">
    <text evidence="5">The sequence shown here is derived from an EMBL/GenBank/DDBJ whole genome shotgun (WGS) entry which is preliminary data.</text>
</comment>
<dbReference type="RefSeq" id="WP_214299562.1">
    <property type="nucleotide sequence ID" value="NZ_JAHDYS010000010.1"/>
</dbReference>
<evidence type="ECO:0000259" key="4">
    <source>
        <dbReference type="Pfam" id="PF14522"/>
    </source>
</evidence>